<dbReference type="InterPro" id="IPR013096">
    <property type="entry name" value="Cupin_2"/>
</dbReference>
<dbReference type="InterPro" id="IPR014710">
    <property type="entry name" value="RmlC-like_jellyroll"/>
</dbReference>
<sequence>MGSLDNYVDTSSQPGLDGLLAELPAQHMEPLWLQMEAMVPPHPNPNAVSHLWSYQQALPQLLRAAKFVPAEQAERRVLMLVNPAMTSPHSTDTIYGGLQIVNPGETAIAHRHIAFATRFIIDGEGFTAVEGQKMLLQRGDVVVTPTWHWHDHGNESNGPIVWLDALNLPLFRYARVHIAEPYSDSRYPSEPVDQTPWRMPWAPVQKVLDSSSEKYSIYHYTQPNGKPLSTTVGMQAERVAAGASTDVLYHPSSYLYHVYEGEGSTEIEEPSGKKLTLDWQSRDTFVVPAASRIRHINKSASQAAYLVAANDRPFLQNLALCRTGDVL</sequence>
<evidence type="ECO:0000313" key="4">
    <source>
        <dbReference type="EMBL" id="CAK7238451.1"/>
    </source>
</evidence>
<keyword evidence="1" id="KW-0223">Dioxygenase</keyword>
<dbReference type="CDD" id="cd02216">
    <property type="entry name" value="cupin_GDO-like_N"/>
    <property type="match status" value="1"/>
</dbReference>
<dbReference type="PANTHER" id="PTHR41517">
    <property type="entry name" value="1,2-DIOXYGENASE PROTEIN-RELATED"/>
    <property type="match status" value="1"/>
</dbReference>
<protein>
    <recommendedName>
        <fullName evidence="3">Cupin type-2 domain-containing protein</fullName>
    </recommendedName>
</protein>
<name>A0ABP0D2J4_9PEZI</name>
<dbReference type="Gene3D" id="2.60.120.10">
    <property type="entry name" value="Jelly Rolls"/>
    <property type="match status" value="1"/>
</dbReference>
<evidence type="ECO:0000256" key="2">
    <source>
        <dbReference type="ARBA" id="ARBA00023002"/>
    </source>
</evidence>
<dbReference type="Proteomes" id="UP001642482">
    <property type="component" value="Unassembled WGS sequence"/>
</dbReference>
<evidence type="ECO:0000256" key="1">
    <source>
        <dbReference type="ARBA" id="ARBA00022964"/>
    </source>
</evidence>
<proteinExistence type="predicted"/>
<keyword evidence="2" id="KW-0560">Oxidoreductase</keyword>
<accession>A0ABP0D2J4</accession>
<gene>
    <name evidence="4" type="ORF">SEUCBS140593_010701</name>
</gene>
<keyword evidence="5" id="KW-1185">Reference proteome</keyword>
<dbReference type="Pfam" id="PF07883">
    <property type="entry name" value="Cupin_2"/>
    <property type="match status" value="1"/>
</dbReference>
<dbReference type="SUPFAM" id="SSF51182">
    <property type="entry name" value="RmlC-like cupins"/>
    <property type="match status" value="1"/>
</dbReference>
<comment type="caution">
    <text evidence="4">The sequence shown here is derived from an EMBL/GenBank/DDBJ whole genome shotgun (WGS) entry which is preliminary data.</text>
</comment>
<dbReference type="EMBL" id="CAWUHD010000251">
    <property type="protein sequence ID" value="CAK7238451.1"/>
    <property type="molecule type" value="Genomic_DNA"/>
</dbReference>
<dbReference type="InterPro" id="IPR047183">
    <property type="entry name" value="GDO-like"/>
</dbReference>
<evidence type="ECO:0000313" key="5">
    <source>
        <dbReference type="Proteomes" id="UP001642482"/>
    </source>
</evidence>
<reference evidence="4 5" key="1">
    <citation type="submission" date="2024-01" db="EMBL/GenBank/DDBJ databases">
        <authorList>
            <person name="Allen C."/>
            <person name="Tagirdzhanova G."/>
        </authorList>
    </citation>
    <scope>NUCLEOTIDE SEQUENCE [LARGE SCALE GENOMIC DNA]</scope>
</reference>
<dbReference type="PANTHER" id="PTHR41517:SF1">
    <property type="entry name" value="CUPIN"/>
    <property type="match status" value="1"/>
</dbReference>
<dbReference type="InterPro" id="IPR011051">
    <property type="entry name" value="RmlC_Cupin_sf"/>
</dbReference>
<evidence type="ECO:0000259" key="3">
    <source>
        <dbReference type="Pfam" id="PF07883"/>
    </source>
</evidence>
<organism evidence="4 5">
    <name type="scientific">Sporothrix eucalyptigena</name>
    <dbReference type="NCBI Taxonomy" id="1812306"/>
    <lineage>
        <taxon>Eukaryota</taxon>
        <taxon>Fungi</taxon>
        <taxon>Dikarya</taxon>
        <taxon>Ascomycota</taxon>
        <taxon>Pezizomycotina</taxon>
        <taxon>Sordariomycetes</taxon>
        <taxon>Sordariomycetidae</taxon>
        <taxon>Ophiostomatales</taxon>
        <taxon>Ophiostomataceae</taxon>
        <taxon>Sporothrix</taxon>
    </lineage>
</organism>
<feature type="domain" description="Cupin type-2" evidence="3">
    <location>
        <begin position="98"/>
        <end position="164"/>
    </location>
</feature>